<accession>A0A1X4JIZ4</accession>
<dbReference type="OrthoDB" id="2147906at2"/>
<comment type="caution">
    <text evidence="2">The sequence shown here is derived from an EMBL/GenBank/DDBJ whole genome shotgun (WGS) entry which is preliminary data.</text>
</comment>
<feature type="compositionally biased region" description="Basic residues" evidence="1">
    <location>
        <begin position="112"/>
        <end position="127"/>
    </location>
</feature>
<dbReference type="PANTHER" id="PTHR33795:SF1">
    <property type="entry name" value="INSERTION ELEMENT IS150 PROTEIN INSJ"/>
    <property type="match status" value="1"/>
</dbReference>
<gene>
    <name evidence="2" type="ORF">B9D04_10350</name>
</gene>
<dbReference type="AlphaFoldDB" id="A0A1X4JIZ4"/>
<protein>
    <submittedName>
        <fullName evidence="2">Transposase</fullName>
    </submittedName>
</protein>
<organism evidence="2 3">
    <name type="scientific">Weissella cibaria</name>
    <dbReference type="NCBI Taxonomy" id="137591"/>
    <lineage>
        <taxon>Bacteria</taxon>
        <taxon>Bacillati</taxon>
        <taxon>Bacillota</taxon>
        <taxon>Bacilli</taxon>
        <taxon>Lactobacillales</taxon>
        <taxon>Lactobacillaceae</taxon>
        <taxon>Weissella</taxon>
    </lineage>
</organism>
<feature type="region of interest" description="Disordered" evidence="1">
    <location>
        <begin position="111"/>
        <end position="132"/>
    </location>
</feature>
<reference evidence="2 3" key="1">
    <citation type="submission" date="2017-04" db="EMBL/GenBank/DDBJ databases">
        <title>The genome sequence of Weissella cibaria isolated from wild Drosophila.</title>
        <authorList>
            <person name="Ricks N.J."/>
            <person name="Carroll C."/>
            <person name="Walters A."/>
            <person name="Newell P.D."/>
            <person name="Chaston J.M."/>
        </authorList>
    </citation>
    <scope>NUCLEOTIDE SEQUENCE [LARGE SCALE GENOMIC DNA]</scope>
    <source>
        <strain evidence="2 3">DmW_103</strain>
    </source>
</reference>
<proteinExistence type="predicted"/>
<dbReference type="InterPro" id="IPR052057">
    <property type="entry name" value="IS150/IS1296_orfA-like"/>
</dbReference>
<dbReference type="SUPFAM" id="SSF46689">
    <property type="entry name" value="Homeodomain-like"/>
    <property type="match status" value="1"/>
</dbReference>
<dbReference type="Proteomes" id="UP000193588">
    <property type="component" value="Unassembled WGS sequence"/>
</dbReference>
<evidence type="ECO:0000256" key="1">
    <source>
        <dbReference type="SAM" id="MobiDB-lite"/>
    </source>
</evidence>
<dbReference type="RefSeq" id="WP_085639954.1">
    <property type="nucleotide sequence ID" value="NZ_CABJFA010000010.1"/>
</dbReference>
<sequence>MTRISKQTKFKAIQEYFLGVDSKKSIARRYGMDEKTFGVLIAAYETHGPDVLFNPPKVTAEFRITLASWAIRNNASYTEIASKFGYTGTAQMRAWKEIYSKLGPNGLLSIQKGRKPKMPNKKPKSVKKLTEQENRLSQLEDEVLRLKIENEALKLLASIQQRTDNSQK</sequence>
<name>A0A1X4JIZ4_9LACO</name>
<dbReference type="PANTHER" id="PTHR33795">
    <property type="entry name" value="INSERTION ELEMENT IS150 PROTEIN INSJ"/>
    <property type="match status" value="1"/>
</dbReference>
<evidence type="ECO:0000313" key="3">
    <source>
        <dbReference type="Proteomes" id="UP000193588"/>
    </source>
</evidence>
<evidence type="ECO:0000313" key="2">
    <source>
        <dbReference type="EMBL" id="OSP88737.1"/>
    </source>
</evidence>
<dbReference type="EMBL" id="NDXJ01000016">
    <property type="protein sequence ID" value="OSP88737.1"/>
    <property type="molecule type" value="Genomic_DNA"/>
</dbReference>
<dbReference type="InterPro" id="IPR009057">
    <property type="entry name" value="Homeodomain-like_sf"/>
</dbReference>